<dbReference type="EMBL" id="CM026431">
    <property type="protein sequence ID" value="KAG0558528.1"/>
    <property type="molecule type" value="Genomic_DNA"/>
</dbReference>
<dbReference type="Proteomes" id="UP000822688">
    <property type="component" value="Chromosome 10"/>
</dbReference>
<evidence type="ECO:0000259" key="3">
    <source>
        <dbReference type="Pfam" id="PF19078"/>
    </source>
</evidence>
<proteinExistence type="predicted"/>
<keyword evidence="2" id="KW-0812">Transmembrane</keyword>
<feature type="transmembrane region" description="Helical" evidence="2">
    <location>
        <begin position="626"/>
        <end position="659"/>
    </location>
</feature>
<feature type="transmembrane region" description="Helical" evidence="2">
    <location>
        <begin position="795"/>
        <end position="815"/>
    </location>
</feature>
<dbReference type="AlphaFoldDB" id="A0A8T0GLB3"/>
<feature type="transmembrane region" description="Helical" evidence="2">
    <location>
        <begin position="822"/>
        <end position="844"/>
    </location>
</feature>
<sequence length="1178" mass="128474">MPLLDCLTMRASFDNLQDGAHIFSVSVNTLSGDLIASEFRWDIDTVAPTAVVNGGQAFTNGQNVTVNITFSEVCVGFFCTNESFCDLLVHGAGAVIPSSLKEIEKGRRYSVVVALSTEAPSGKIIAVIAEGACADAAGNLLQRTNWSSSVIRFDRTVPSVNLWTAVPSSDIIIGNQPRTCEATNRASDLRIYLDFDTPVSSSAEDLLHLLSVTNGVLTPTGRKSLGNRRFGFRLSNITNEVSEVTIVLAGNVVSNRYGTFVPQNSSTTFLYDKARPEPHLSTTSRAKTKNDILPFVVQFTESVFGFNSSGVAIAGGTLMSFKEIDKSTYTLEVKAMDNKLVSLTVLENQTSDVAGNYNLASSSMQVRHYEAPWISLVLSSLITVGLLSTALVSGALSVSSSTLAAVGAVSDRKIGDPSRNLLGLACHLQVLALSGWLAVSLPIEYQEVTSGLHWLIPHVSTPWQDRGVIETATSDFNSSSAMLQKLIRARRRLLAVDNRLDGFKYMHRGRDLGANSTLHGPALGPGDYELYFLHHISEQDAVLKSIINSNKLNGWEDFQKNMFWMGVVGGGLILSHIILVLFLKWRTRASIRGALIIPRFELYLLILSTPGLCQASAFIIRGGTPLGIVVGGLLLSVPAAFLISVLLFLIYGVFLGALVQYKEFRYEVQRHGCIQPQKPQGLVNLIAGTGYSGKWVRNNRLPPTFLPRYGLIFEDHKGPPTILVHKGAENLRHSIKRAGSTMENPHSDDESNDIVEVSDSHRILGDARASYILLDLSRRIALGLVFGLYPESDHSWSQVSIVLGVSIAQFVYLVVVKPFRRLGVQVVETISLLCEVGIFAAAMALLARRHSTDLDYGVGICMLVLLGISFAFQLVNEWYALLEQLMRLSTALEPTLKDGLKKFAGGLILPFTPRQTWAKFIGPQVLPPTPPVAVPDLHSSQKKNSTQVGSQVFPFQGKPSFLPKPLALPNPDTLAPHSREFDPESVAEITAVCVDSGPRTAVEIHAEPSPRSGRHLSRAEGRRSRGSSSREDNSQELKMLRELARASFSRHRRDGDYDSEQRLGSPSVGGPSSLLQISSPIMSPREVDDKRYVRRRRQFLGMPHARSDAESISVATSDGDGIFLQDDLLSVPEIANLVRPPIISATSDRSISKGSGHVHSHSMNLQDTSGAIRPLEDR</sequence>
<feature type="transmembrane region" description="Helical" evidence="2">
    <location>
        <begin position="562"/>
        <end position="582"/>
    </location>
</feature>
<name>A0A8T0GLB3_CERPU</name>
<keyword evidence="2" id="KW-0472">Membrane</keyword>
<keyword evidence="5" id="KW-1185">Reference proteome</keyword>
<evidence type="ECO:0000256" key="1">
    <source>
        <dbReference type="SAM" id="MobiDB-lite"/>
    </source>
</evidence>
<reference evidence="4" key="1">
    <citation type="submission" date="2020-06" db="EMBL/GenBank/DDBJ databases">
        <title>WGS assembly of Ceratodon purpureus strain R40.</title>
        <authorList>
            <person name="Carey S.B."/>
            <person name="Jenkins J."/>
            <person name="Shu S."/>
            <person name="Lovell J.T."/>
            <person name="Sreedasyam A."/>
            <person name="Maumus F."/>
            <person name="Tiley G.P."/>
            <person name="Fernandez-Pozo N."/>
            <person name="Barry K."/>
            <person name="Chen C."/>
            <person name="Wang M."/>
            <person name="Lipzen A."/>
            <person name="Daum C."/>
            <person name="Saski C.A."/>
            <person name="Payton A.C."/>
            <person name="Mcbreen J.C."/>
            <person name="Conrad R.E."/>
            <person name="Kollar L.M."/>
            <person name="Olsson S."/>
            <person name="Huttunen S."/>
            <person name="Landis J.B."/>
            <person name="Wickett N.J."/>
            <person name="Johnson M.G."/>
            <person name="Rensing S.A."/>
            <person name="Grimwood J."/>
            <person name="Schmutz J."/>
            <person name="Mcdaniel S.F."/>
        </authorList>
    </citation>
    <scope>NUCLEOTIDE SEQUENCE</scope>
    <source>
        <strain evidence="4">R40</strain>
    </source>
</reference>
<feature type="domain" description="Bacterial Ig-like" evidence="3">
    <location>
        <begin position="272"/>
        <end position="365"/>
    </location>
</feature>
<dbReference type="Pfam" id="PF19078">
    <property type="entry name" value="Big_12"/>
    <property type="match status" value="1"/>
</dbReference>
<feature type="region of interest" description="Disordered" evidence="1">
    <location>
        <begin position="1001"/>
        <end position="1036"/>
    </location>
</feature>
<keyword evidence="2" id="KW-1133">Transmembrane helix</keyword>
<dbReference type="InterPro" id="IPR044048">
    <property type="entry name" value="Big_12"/>
</dbReference>
<feature type="transmembrane region" description="Helical" evidence="2">
    <location>
        <begin position="602"/>
        <end position="620"/>
    </location>
</feature>
<evidence type="ECO:0000313" key="5">
    <source>
        <dbReference type="Proteomes" id="UP000822688"/>
    </source>
</evidence>
<protein>
    <recommendedName>
        <fullName evidence="3">Bacterial Ig-like domain-containing protein</fullName>
    </recommendedName>
</protein>
<dbReference type="PANTHER" id="PTHR34677">
    <property type="match status" value="1"/>
</dbReference>
<comment type="caution">
    <text evidence="4">The sequence shown here is derived from an EMBL/GenBank/DDBJ whole genome shotgun (WGS) entry which is preliminary data.</text>
</comment>
<gene>
    <name evidence="4" type="ORF">KC19_10G034900</name>
</gene>
<feature type="compositionally biased region" description="Basic and acidic residues" evidence="1">
    <location>
        <begin position="1017"/>
        <end position="1036"/>
    </location>
</feature>
<evidence type="ECO:0000256" key="2">
    <source>
        <dbReference type="SAM" id="Phobius"/>
    </source>
</evidence>
<feature type="transmembrane region" description="Helical" evidence="2">
    <location>
        <begin position="856"/>
        <end position="879"/>
    </location>
</feature>
<feature type="region of interest" description="Disordered" evidence="1">
    <location>
        <begin position="1048"/>
        <end position="1077"/>
    </location>
</feature>
<accession>A0A8T0GLB3</accession>
<feature type="region of interest" description="Disordered" evidence="1">
    <location>
        <begin position="1147"/>
        <end position="1178"/>
    </location>
</feature>
<organism evidence="4 5">
    <name type="scientific">Ceratodon purpureus</name>
    <name type="common">Fire moss</name>
    <name type="synonym">Dicranum purpureum</name>
    <dbReference type="NCBI Taxonomy" id="3225"/>
    <lineage>
        <taxon>Eukaryota</taxon>
        <taxon>Viridiplantae</taxon>
        <taxon>Streptophyta</taxon>
        <taxon>Embryophyta</taxon>
        <taxon>Bryophyta</taxon>
        <taxon>Bryophytina</taxon>
        <taxon>Bryopsida</taxon>
        <taxon>Dicranidae</taxon>
        <taxon>Pseudoditrichales</taxon>
        <taxon>Ditrichaceae</taxon>
        <taxon>Ceratodon</taxon>
    </lineage>
</organism>
<evidence type="ECO:0000313" key="4">
    <source>
        <dbReference type="EMBL" id="KAG0558528.1"/>
    </source>
</evidence>
<feature type="compositionally biased region" description="Low complexity" evidence="1">
    <location>
        <begin position="1063"/>
        <end position="1075"/>
    </location>
</feature>
<dbReference type="PANTHER" id="PTHR34677:SF3">
    <property type="entry name" value="BACTERIAL IG-LIKE DOMAIN-CONTAINING PROTEIN"/>
    <property type="match status" value="1"/>
</dbReference>